<dbReference type="EMBL" id="QGKX02000088">
    <property type="protein sequence ID" value="KAF3586847.1"/>
    <property type="molecule type" value="Genomic_DNA"/>
</dbReference>
<reference evidence="1" key="1">
    <citation type="submission" date="2019-12" db="EMBL/GenBank/DDBJ databases">
        <title>Genome sequencing and annotation of Brassica cretica.</title>
        <authorList>
            <person name="Studholme D.J."/>
            <person name="Sarris P."/>
        </authorList>
    </citation>
    <scope>NUCLEOTIDE SEQUENCE</scope>
    <source>
        <strain evidence="1">PFS-109/04</strain>
        <tissue evidence="1">Leaf</tissue>
    </source>
</reference>
<proteinExistence type="predicted"/>
<dbReference type="AlphaFoldDB" id="A0A8S9S141"/>
<protein>
    <submittedName>
        <fullName evidence="1">Uncharacterized protein</fullName>
    </submittedName>
</protein>
<evidence type="ECO:0000313" key="1">
    <source>
        <dbReference type="EMBL" id="KAF3586847.1"/>
    </source>
</evidence>
<comment type="caution">
    <text evidence="1">The sequence shown here is derived from an EMBL/GenBank/DDBJ whole genome shotgun (WGS) entry which is preliminary data.</text>
</comment>
<name>A0A8S9S141_BRACR</name>
<evidence type="ECO:0000313" key="2">
    <source>
        <dbReference type="Proteomes" id="UP000712600"/>
    </source>
</evidence>
<dbReference type="Proteomes" id="UP000712600">
    <property type="component" value="Unassembled WGS sequence"/>
</dbReference>
<accession>A0A8S9S141</accession>
<sequence>MGLPTLSSGLIEGSEEKRGDAITQVHINVYDLTHVNNYLCWSGSGIYGNRHLCRLGASYPGTLSWEYQQPSASAVRPFDPPFLLIVGLVRHIKQHLELGISTAFRNYCVTLRSTISPYCWTCALYQAASGVGNINSLPQLLCDPSVHHFSFDPSEIIPQSPAE</sequence>
<gene>
    <name evidence="1" type="ORF">F2Q69_00030886</name>
</gene>
<organism evidence="1 2">
    <name type="scientific">Brassica cretica</name>
    <name type="common">Mustard</name>
    <dbReference type="NCBI Taxonomy" id="69181"/>
    <lineage>
        <taxon>Eukaryota</taxon>
        <taxon>Viridiplantae</taxon>
        <taxon>Streptophyta</taxon>
        <taxon>Embryophyta</taxon>
        <taxon>Tracheophyta</taxon>
        <taxon>Spermatophyta</taxon>
        <taxon>Magnoliopsida</taxon>
        <taxon>eudicotyledons</taxon>
        <taxon>Gunneridae</taxon>
        <taxon>Pentapetalae</taxon>
        <taxon>rosids</taxon>
        <taxon>malvids</taxon>
        <taxon>Brassicales</taxon>
        <taxon>Brassicaceae</taxon>
        <taxon>Brassiceae</taxon>
        <taxon>Brassica</taxon>
    </lineage>
</organism>